<name>A0A9D1YX27_9MICO</name>
<sequence>MEARLNRKDAERYAENLLEWWCPKLAALSEALEDDRQQAWSELLAAELQAHPVEILPQLQSLALLKAARTPRQGSAYRMLAATVTLMLKEAPADASTPSHDDFELRPSTPSRQTYASASAHISDDAWAQSWLRAHRELVFEAGRIPAASADPTTVDAWVAYLADCFNERSASRLTSLRKLCEQLAEREPEAAASLRLVCHAASPHSGFTYV</sequence>
<proteinExistence type="predicted"/>
<evidence type="ECO:0000313" key="2">
    <source>
        <dbReference type="Proteomes" id="UP000824005"/>
    </source>
</evidence>
<reference evidence="1" key="2">
    <citation type="submission" date="2021-04" db="EMBL/GenBank/DDBJ databases">
        <authorList>
            <person name="Gilroy R."/>
        </authorList>
    </citation>
    <scope>NUCLEOTIDE SEQUENCE</scope>
    <source>
        <strain evidence="1">ChiGjej1B1-98</strain>
    </source>
</reference>
<reference evidence="1" key="1">
    <citation type="journal article" date="2021" name="PeerJ">
        <title>Extensive microbial diversity within the chicken gut microbiome revealed by metagenomics and culture.</title>
        <authorList>
            <person name="Gilroy R."/>
            <person name="Ravi A."/>
            <person name="Getino M."/>
            <person name="Pursley I."/>
            <person name="Horton D.L."/>
            <person name="Alikhan N.F."/>
            <person name="Baker D."/>
            <person name="Gharbi K."/>
            <person name="Hall N."/>
            <person name="Watson M."/>
            <person name="Adriaenssens E.M."/>
            <person name="Foster-Nyarko E."/>
            <person name="Jarju S."/>
            <person name="Secka A."/>
            <person name="Antonio M."/>
            <person name="Oren A."/>
            <person name="Chaudhuri R.R."/>
            <person name="La Ragione R."/>
            <person name="Hildebrand F."/>
            <person name="Pallen M.J."/>
        </authorList>
    </citation>
    <scope>NUCLEOTIDE SEQUENCE</scope>
    <source>
        <strain evidence="1">ChiGjej1B1-98</strain>
    </source>
</reference>
<dbReference type="AlphaFoldDB" id="A0A9D1YX27"/>
<evidence type="ECO:0000313" key="1">
    <source>
        <dbReference type="EMBL" id="HIY66883.1"/>
    </source>
</evidence>
<dbReference type="EMBL" id="DXDC01000347">
    <property type="protein sequence ID" value="HIY66883.1"/>
    <property type="molecule type" value="Genomic_DNA"/>
</dbReference>
<comment type="caution">
    <text evidence="1">The sequence shown here is derived from an EMBL/GenBank/DDBJ whole genome shotgun (WGS) entry which is preliminary data.</text>
</comment>
<organism evidence="1 2">
    <name type="scientific">Candidatus Agrococcus pullicola</name>
    <dbReference type="NCBI Taxonomy" id="2838429"/>
    <lineage>
        <taxon>Bacteria</taxon>
        <taxon>Bacillati</taxon>
        <taxon>Actinomycetota</taxon>
        <taxon>Actinomycetes</taxon>
        <taxon>Micrococcales</taxon>
        <taxon>Microbacteriaceae</taxon>
        <taxon>Agrococcus</taxon>
    </lineage>
</organism>
<dbReference type="Proteomes" id="UP000824005">
    <property type="component" value="Unassembled WGS sequence"/>
</dbReference>
<accession>A0A9D1YX27</accession>
<protein>
    <submittedName>
        <fullName evidence="1">Uncharacterized protein</fullName>
    </submittedName>
</protein>
<gene>
    <name evidence="1" type="ORF">H9830_11465</name>
</gene>